<dbReference type="Gene3D" id="2.40.40.60">
    <property type="match status" value="1"/>
</dbReference>
<dbReference type="Pfam" id="PF17294">
    <property type="entry name" value="Lipoprotein_22"/>
    <property type="match status" value="1"/>
</dbReference>
<sequence length="223" mass="25379">MKKTISIFILSILLLINVSACSKNENRFPANGVLVIGDEDNTSTIIDRYKENTKEHEVFSVKTGSFDQKRVLILNESTAKAMIKAKIFRERDQSSLSKPLDTLPNFPKESSLLFINEEEKNIKSIEIEGKAIPVTYDRDAWLGNNRNYGLLSYVIVAENNVYNEIKANETKIQLLHLKKSLGDEKPKMSTDNTLTNEYVKVRKLIEGYRDEVSVQFVTIGEKS</sequence>
<dbReference type="InterPro" id="IPR035253">
    <property type="entry name" value="Lipoprotein_22_bac"/>
</dbReference>
<dbReference type="RefSeq" id="WP_074567932.1">
    <property type="nucleotide sequence ID" value="NZ_CP093424.1"/>
</dbReference>
<dbReference type="Proteomes" id="UP000194499">
    <property type="component" value="Unassembled WGS sequence"/>
</dbReference>
<feature type="signal peptide" evidence="1">
    <location>
        <begin position="1"/>
        <end position="20"/>
    </location>
</feature>
<name>A0A1Y6AKV3_9BACI</name>
<dbReference type="EMBL" id="FWZB01000052">
    <property type="protein sequence ID" value="SME43494.1"/>
    <property type="molecule type" value="Genomic_DNA"/>
</dbReference>
<dbReference type="AlphaFoldDB" id="A0A1Y6AKV3"/>
<dbReference type="NCBIfam" id="NF005249">
    <property type="entry name" value="PRK06760.1"/>
    <property type="match status" value="1"/>
</dbReference>
<accession>A0A1Y6AKV3</accession>
<reference evidence="3" key="1">
    <citation type="submission" date="2017-04" db="EMBL/GenBank/DDBJ databases">
        <authorList>
            <person name="Criscuolo A."/>
        </authorList>
    </citation>
    <scope>NUCLEOTIDE SEQUENCE [LARGE SCALE GENOMIC DNA]</scope>
</reference>
<proteinExistence type="predicted"/>
<protein>
    <recommendedName>
        <fullName evidence="4">Lipoprotein</fullName>
    </recommendedName>
</protein>
<evidence type="ECO:0008006" key="4">
    <source>
        <dbReference type="Google" id="ProtNLM"/>
    </source>
</evidence>
<evidence type="ECO:0000313" key="2">
    <source>
        <dbReference type="EMBL" id="SME43494.1"/>
    </source>
</evidence>
<keyword evidence="1" id="KW-0732">Signal</keyword>
<gene>
    <name evidence="2" type="ORF">BACERE00191_05346</name>
</gene>
<accession>A0A3P1BQX5</accession>
<feature type="chain" id="PRO_5030038043" description="Lipoprotein" evidence="1">
    <location>
        <begin position="21"/>
        <end position="223"/>
    </location>
</feature>
<evidence type="ECO:0000256" key="1">
    <source>
        <dbReference type="SAM" id="SignalP"/>
    </source>
</evidence>
<organism evidence="2 3">
    <name type="scientific">Bacillus pacificus</name>
    <dbReference type="NCBI Taxonomy" id="2026187"/>
    <lineage>
        <taxon>Bacteria</taxon>
        <taxon>Bacillati</taxon>
        <taxon>Bacillota</taxon>
        <taxon>Bacilli</taxon>
        <taxon>Bacillales</taxon>
        <taxon>Bacillaceae</taxon>
        <taxon>Bacillus</taxon>
        <taxon>Bacillus cereus group</taxon>
    </lineage>
</organism>
<evidence type="ECO:0000313" key="3">
    <source>
        <dbReference type="Proteomes" id="UP000194499"/>
    </source>
</evidence>